<comment type="similarity">
    <text evidence="1">Belongs to the AHA1 family.</text>
</comment>
<dbReference type="Gene3D" id="3.30.530.20">
    <property type="match status" value="1"/>
</dbReference>
<feature type="domain" description="VOC" evidence="2">
    <location>
        <begin position="151"/>
        <end position="269"/>
    </location>
</feature>
<reference evidence="3" key="2">
    <citation type="submission" date="2020-09" db="EMBL/GenBank/DDBJ databases">
        <authorList>
            <person name="Sun Q."/>
            <person name="Zhou Y."/>
        </authorList>
    </citation>
    <scope>NUCLEOTIDE SEQUENCE</scope>
    <source>
        <strain evidence="3">CGMCC 4.7306</strain>
    </source>
</reference>
<dbReference type="InterPro" id="IPR013538">
    <property type="entry name" value="ASHA1/2-like_C"/>
</dbReference>
<dbReference type="SUPFAM" id="SSF54593">
    <property type="entry name" value="Glyoxalase/Bleomycin resistance protein/Dihydroxybiphenyl dioxygenase"/>
    <property type="match status" value="1"/>
</dbReference>
<dbReference type="RefSeq" id="WP_188894610.1">
    <property type="nucleotide sequence ID" value="NZ_BMMZ01000003.1"/>
</dbReference>
<dbReference type="InterPro" id="IPR023393">
    <property type="entry name" value="START-like_dom_sf"/>
</dbReference>
<dbReference type="Gene3D" id="3.30.720.110">
    <property type="match status" value="1"/>
</dbReference>
<reference evidence="3" key="1">
    <citation type="journal article" date="2014" name="Int. J. Syst. Evol. Microbiol.">
        <title>Complete genome sequence of Corynebacterium casei LMG S-19264T (=DSM 44701T), isolated from a smear-ripened cheese.</title>
        <authorList>
            <consortium name="US DOE Joint Genome Institute (JGI-PGF)"/>
            <person name="Walter F."/>
            <person name="Albersmeier A."/>
            <person name="Kalinowski J."/>
            <person name="Ruckert C."/>
        </authorList>
    </citation>
    <scope>NUCLEOTIDE SEQUENCE</scope>
    <source>
        <strain evidence="3">CGMCC 4.7306</strain>
    </source>
</reference>
<keyword evidence="4" id="KW-1185">Reference proteome</keyword>
<dbReference type="EMBL" id="BMMZ01000003">
    <property type="protein sequence ID" value="GGL57932.1"/>
    <property type="molecule type" value="Genomic_DNA"/>
</dbReference>
<proteinExistence type="inferred from homology"/>
<organism evidence="3 4">
    <name type="scientific">Microlunatus endophyticus</name>
    <dbReference type="NCBI Taxonomy" id="1716077"/>
    <lineage>
        <taxon>Bacteria</taxon>
        <taxon>Bacillati</taxon>
        <taxon>Actinomycetota</taxon>
        <taxon>Actinomycetes</taxon>
        <taxon>Propionibacteriales</taxon>
        <taxon>Propionibacteriaceae</taxon>
        <taxon>Microlunatus</taxon>
    </lineage>
</organism>
<evidence type="ECO:0000256" key="1">
    <source>
        <dbReference type="ARBA" id="ARBA00006817"/>
    </source>
</evidence>
<dbReference type="InterPro" id="IPR029068">
    <property type="entry name" value="Glyas_Bleomycin-R_OHBP_Dase"/>
</dbReference>
<evidence type="ECO:0000313" key="4">
    <source>
        <dbReference type="Proteomes" id="UP000613840"/>
    </source>
</evidence>
<dbReference type="InterPro" id="IPR004360">
    <property type="entry name" value="Glyas_Fos-R_dOase_dom"/>
</dbReference>
<accession>A0A917S5Q4</accession>
<dbReference type="Pfam" id="PF00903">
    <property type="entry name" value="Glyoxalase"/>
    <property type="match status" value="1"/>
</dbReference>
<comment type="caution">
    <text evidence="3">The sequence shown here is derived from an EMBL/GenBank/DDBJ whole genome shotgun (WGS) entry which is preliminary data.</text>
</comment>
<dbReference type="SUPFAM" id="SSF55961">
    <property type="entry name" value="Bet v1-like"/>
    <property type="match status" value="1"/>
</dbReference>
<evidence type="ECO:0000259" key="2">
    <source>
        <dbReference type="PROSITE" id="PS51819"/>
    </source>
</evidence>
<protein>
    <recommendedName>
        <fullName evidence="2">VOC domain-containing protein</fullName>
    </recommendedName>
</protein>
<sequence>MSTDAPRTEAETSVEVAVDPMTAFEIFTTEIDLWWVRGPINHYDASRLSEFRIEPGVGGRVLEVYDEAAGEMASRETVTVWEPGERLVLTGADTEVEIRFTKIDTGTRVTVRQYLLPAGDPAKAGFGWVNMLRTYGAWFLRRNTASRTPRQINRLGIALYYRDPAAAASWLRSVFRLGDWDVDQLPEPGAGSGWIEFHVGDGLVTLFAGGDQDLPPRGHDVWVHVNDLKEHFDHARAAGAKIISPITSYGFTSYRAEDLEGRRWTFVQAPPGMRDAAAS</sequence>
<dbReference type="PROSITE" id="PS51819">
    <property type="entry name" value="VOC"/>
    <property type="match status" value="1"/>
</dbReference>
<name>A0A917S5Q4_9ACTN</name>
<dbReference type="Pfam" id="PF08327">
    <property type="entry name" value="AHSA1"/>
    <property type="match status" value="1"/>
</dbReference>
<dbReference type="InterPro" id="IPR037523">
    <property type="entry name" value="VOC_core"/>
</dbReference>
<dbReference type="Proteomes" id="UP000613840">
    <property type="component" value="Unassembled WGS sequence"/>
</dbReference>
<gene>
    <name evidence="3" type="ORF">GCM10011575_15370</name>
</gene>
<dbReference type="AlphaFoldDB" id="A0A917S5Q4"/>
<evidence type="ECO:0000313" key="3">
    <source>
        <dbReference type="EMBL" id="GGL57932.1"/>
    </source>
</evidence>